<feature type="transmembrane region" description="Helical" evidence="7">
    <location>
        <begin position="185"/>
        <end position="208"/>
    </location>
</feature>
<evidence type="ECO:0000256" key="3">
    <source>
        <dbReference type="ARBA" id="ARBA00022692"/>
    </source>
</evidence>
<comment type="subcellular location">
    <subcellularLocation>
        <location evidence="1">Membrane</location>
        <topology evidence="1">Multi-pass membrane protein</topology>
    </subcellularLocation>
</comment>
<dbReference type="GO" id="GO:1902600">
    <property type="term" value="P:proton transmembrane transport"/>
    <property type="evidence" value="ECO:0007669"/>
    <property type="project" value="InterPro"/>
</dbReference>
<comment type="similarity">
    <text evidence="2">Belongs to the monovalent cation:proton antiporter 1 (CPA1) transporter (TC 2.A.36) family.</text>
</comment>
<accession>A0AA36CA80</accession>
<name>A0AA36CA80_9BILA</name>
<reference evidence="9" key="1">
    <citation type="submission" date="2023-06" db="EMBL/GenBank/DDBJ databases">
        <authorList>
            <person name="Delattre M."/>
        </authorList>
    </citation>
    <scope>NUCLEOTIDE SEQUENCE</scope>
    <source>
        <strain evidence="9">AF72</strain>
    </source>
</reference>
<evidence type="ECO:0000256" key="2">
    <source>
        <dbReference type="ARBA" id="ARBA00007367"/>
    </source>
</evidence>
<sequence length="370" mass="40788">MEHWSSEVQNHVHNFFNHRQVNILVTSVLIFVALYFSIVTCLGQYVFHPLANVTNHTFTVDAASEIVSSSISLFFVVALGLLVGRLKVEFAGVISLITTCLTAIRMWRLDSEKKTYIEEKTFATLWNLLFQPILFVLIGMKFDIPNTTGEGVALGLACLGIGIAARAVGVILLTMCSGLRFSEQLVFVGSFFPKATIQAALAPSILVGSMAFPELLNYASVVLVACIVAILVTSLFGQLFMDLCAPALLQKDYVQSVTITPGNGFYGNGGKIDEGFDPSLGFVSFSQLRQAPIDTQRVHDAPRDGPRYVWSGNSMAIEDQAGDFERYVDQKYQIPRIEEPPVVVTSDRFPTPSFMRNPPPPQNSPSFQRF</sequence>
<organism evidence="9 10">
    <name type="scientific">Mesorhabditis spiculigera</name>
    <dbReference type="NCBI Taxonomy" id="96644"/>
    <lineage>
        <taxon>Eukaryota</taxon>
        <taxon>Metazoa</taxon>
        <taxon>Ecdysozoa</taxon>
        <taxon>Nematoda</taxon>
        <taxon>Chromadorea</taxon>
        <taxon>Rhabditida</taxon>
        <taxon>Rhabditina</taxon>
        <taxon>Rhabditomorpha</taxon>
        <taxon>Rhabditoidea</taxon>
        <taxon>Rhabditidae</taxon>
        <taxon>Mesorhabditinae</taxon>
        <taxon>Mesorhabditis</taxon>
    </lineage>
</organism>
<dbReference type="GO" id="GO:0015297">
    <property type="term" value="F:antiporter activity"/>
    <property type="evidence" value="ECO:0007669"/>
    <property type="project" value="InterPro"/>
</dbReference>
<evidence type="ECO:0000256" key="7">
    <source>
        <dbReference type="SAM" id="Phobius"/>
    </source>
</evidence>
<dbReference type="EMBL" id="CATQJA010000955">
    <property type="protein sequence ID" value="CAJ0565045.1"/>
    <property type="molecule type" value="Genomic_DNA"/>
</dbReference>
<evidence type="ECO:0000256" key="1">
    <source>
        <dbReference type="ARBA" id="ARBA00004141"/>
    </source>
</evidence>
<feature type="transmembrane region" description="Helical" evidence="7">
    <location>
        <begin position="121"/>
        <end position="140"/>
    </location>
</feature>
<evidence type="ECO:0000313" key="9">
    <source>
        <dbReference type="EMBL" id="CAJ0565045.1"/>
    </source>
</evidence>
<keyword evidence="4 7" id="KW-1133">Transmembrane helix</keyword>
<dbReference type="Proteomes" id="UP001177023">
    <property type="component" value="Unassembled WGS sequence"/>
</dbReference>
<feature type="transmembrane region" description="Helical" evidence="7">
    <location>
        <begin position="21"/>
        <end position="46"/>
    </location>
</feature>
<proteinExistence type="inferred from homology"/>
<keyword evidence="5 7" id="KW-0472">Membrane</keyword>
<feature type="transmembrane region" description="Helical" evidence="7">
    <location>
        <begin position="152"/>
        <end position="173"/>
    </location>
</feature>
<dbReference type="Pfam" id="PF00999">
    <property type="entry name" value="Na_H_Exchanger"/>
    <property type="match status" value="1"/>
</dbReference>
<comment type="caution">
    <text evidence="9">The sequence shown here is derived from an EMBL/GenBank/DDBJ whole genome shotgun (WGS) entry which is preliminary data.</text>
</comment>
<feature type="transmembrane region" description="Helical" evidence="7">
    <location>
        <begin position="90"/>
        <end position="109"/>
    </location>
</feature>
<gene>
    <name evidence="9" type="ORF">MSPICULIGERA_LOCUS3706</name>
</gene>
<feature type="domain" description="Cation/H+ exchanger transmembrane" evidence="8">
    <location>
        <begin position="27"/>
        <end position="234"/>
    </location>
</feature>
<feature type="region of interest" description="Disordered" evidence="6">
    <location>
        <begin position="349"/>
        <end position="370"/>
    </location>
</feature>
<feature type="transmembrane region" description="Helical" evidence="7">
    <location>
        <begin position="66"/>
        <end position="83"/>
    </location>
</feature>
<feature type="non-terminal residue" evidence="9">
    <location>
        <position position="1"/>
    </location>
</feature>
<keyword evidence="10" id="KW-1185">Reference proteome</keyword>
<protein>
    <recommendedName>
        <fullName evidence="8">Cation/H+ exchanger transmembrane domain-containing protein</fullName>
    </recommendedName>
</protein>
<evidence type="ECO:0000256" key="6">
    <source>
        <dbReference type="SAM" id="MobiDB-lite"/>
    </source>
</evidence>
<dbReference type="PANTHER" id="PTHR31102">
    <property type="match status" value="1"/>
</dbReference>
<dbReference type="AlphaFoldDB" id="A0AA36CA80"/>
<evidence type="ECO:0000313" key="10">
    <source>
        <dbReference type="Proteomes" id="UP001177023"/>
    </source>
</evidence>
<feature type="transmembrane region" description="Helical" evidence="7">
    <location>
        <begin position="215"/>
        <end position="241"/>
    </location>
</feature>
<keyword evidence="3 7" id="KW-0812">Transmembrane</keyword>
<dbReference type="InterPro" id="IPR051843">
    <property type="entry name" value="CPA1_transporter"/>
</dbReference>
<evidence type="ECO:0000259" key="8">
    <source>
        <dbReference type="Pfam" id="PF00999"/>
    </source>
</evidence>
<dbReference type="PANTHER" id="PTHR31102:SF1">
    <property type="entry name" value="CATION_H+ EXCHANGER DOMAIN-CONTAINING PROTEIN"/>
    <property type="match status" value="1"/>
</dbReference>
<dbReference type="InterPro" id="IPR006153">
    <property type="entry name" value="Cation/H_exchanger_TM"/>
</dbReference>
<dbReference type="GO" id="GO:0016020">
    <property type="term" value="C:membrane"/>
    <property type="evidence" value="ECO:0007669"/>
    <property type="project" value="UniProtKB-SubCell"/>
</dbReference>
<evidence type="ECO:0000256" key="4">
    <source>
        <dbReference type="ARBA" id="ARBA00022989"/>
    </source>
</evidence>
<evidence type="ECO:0000256" key="5">
    <source>
        <dbReference type="ARBA" id="ARBA00023136"/>
    </source>
</evidence>